<dbReference type="ExpressionAtlas" id="A0A1D6JPD8">
    <property type="expression patterns" value="baseline and differential"/>
</dbReference>
<dbReference type="EMBL" id="CM007647">
    <property type="protein sequence ID" value="ONL93872.1"/>
    <property type="molecule type" value="Genomic_DNA"/>
</dbReference>
<gene>
    <name evidence="1" type="ORF">ZEAMMB73_Zm00001d027758</name>
</gene>
<evidence type="ECO:0000313" key="1">
    <source>
        <dbReference type="EMBL" id="ONL93872.1"/>
    </source>
</evidence>
<dbReference type="IntAct" id="A0A1D6JPD8">
    <property type="interactions" value="1"/>
</dbReference>
<sequence length="328" mass="35727">MGASGLAASSNGGNKWAKAANEEATMTVVAVESDEPRTESPLERGTIIYNLLVTLPFPSGLISRLRRAFLLCRFTTDLVSRSSLHMLQLLVQECLRSAIDLSSAQVAATTDNRPPAHCFTFGDESTTGQLPLPKFNNSNKDLKTYSWGMLFDNVNHQSYIPGFQVDQTEWIQSCSKLASCVNKQAPSATRFMGMQQSLGIQPTQLGKDAPAADDYAAEKLDIELSGSYLLPPRYSKGALIISSAASNSVLPAVGIGIIKAYGGTTYRLQRSIRSMFIAEAKCSDDFVFSIVFSVIGSVCTYIDMIYGMTSAIFVIFMTSFLIDVCRHE</sequence>
<reference evidence="1" key="1">
    <citation type="submission" date="2015-12" db="EMBL/GenBank/DDBJ databases">
        <title>Update maize B73 reference genome by single molecule sequencing technologies.</title>
        <authorList>
            <consortium name="Maize Genome Sequencing Project"/>
            <person name="Ware D."/>
        </authorList>
    </citation>
    <scope>NUCLEOTIDE SEQUENCE [LARGE SCALE GENOMIC DNA]</scope>
    <source>
        <tissue evidence="1">Seedling</tissue>
    </source>
</reference>
<dbReference type="AlphaFoldDB" id="A0A1D6JPD8"/>
<proteinExistence type="predicted"/>
<name>A0A1D6JPD8_MAIZE</name>
<dbReference type="InParanoid" id="A0A1D6JPD8"/>
<accession>A0A1D6JPD8</accession>
<organism evidence="1">
    <name type="scientific">Zea mays</name>
    <name type="common">Maize</name>
    <dbReference type="NCBI Taxonomy" id="4577"/>
    <lineage>
        <taxon>Eukaryota</taxon>
        <taxon>Viridiplantae</taxon>
        <taxon>Streptophyta</taxon>
        <taxon>Embryophyta</taxon>
        <taxon>Tracheophyta</taxon>
        <taxon>Spermatophyta</taxon>
        <taxon>Magnoliopsida</taxon>
        <taxon>Liliopsida</taxon>
        <taxon>Poales</taxon>
        <taxon>Poaceae</taxon>
        <taxon>PACMAD clade</taxon>
        <taxon>Panicoideae</taxon>
        <taxon>Andropogonodae</taxon>
        <taxon>Andropogoneae</taxon>
        <taxon>Tripsacinae</taxon>
        <taxon>Zea</taxon>
    </lineage>
</organism>
<protein>
    <submittedName>
        <fullName evidence="1">Uncharacterized protein</fullName>
    </submittedName>
</protein>